<organism evidence="8 9">
    <name type="scientific">Aedes aegypti</name>
    <name type="common">Yellowfever mosquito</name>
    <name type="synonym">Culex aegypti</name>
    <dbReference type="NCBI Taxonomy" id="7159"/>
    <lineage>
        <taxon>Eukaryota</taxon>
        <taxon>Metazoa</taxon>
        <taxon>Ecdysozoa</taxon>
        <taxon>Arthropoda</taxon>
        <taxon>Hexapoda</taxon>
        <taxon>Insecta</taxon>
        <taxon>Pterygota</taxon>
        <taxon>Neoptera</taxon>
        <taxon>Endopterygota</taxon>
        <taxon>Diptera</taxon>
        <taxon>Nematocera</taxon>
        <taxon>Culicoidea</taxon>
        <taxon>Culicidae</taxon>
        <taxon>Culicinae</taxon>
        <taxon>Aedini</taxon>
        <taxon>Aedes</taxon>
        <taxon>Stegomyia</taxon>
    </lineage>
</organism>
<dbReference type="Gene3D" id="3.30.160.60">
    <property type="entry name" value="Classic Zinc Finger"/>
    <property type="match status" value="2"/>
</dbReference>
<dbReference type="GO" id="GO:0008270">
    <property type="term" value="F:zinc ion binding"/>
    <property type="evidence" value="ECO:0007669"/>
    <property type="project" value="UniProtKB-KW"/>
</dbReference>
<protein>
    <submittedName>
        <fullName evidence="8">AAEL013210-PA</fullName>
    </submittedName>
</protein>
<dbReference type="HOGENOM" id="CLU_714255_0_0_1"/>
<keyword evidence="1" id="KW-0479">Metal-binding</keyword>
<keyword evidence="3 5" id="KW-0863">Zinc-finger</keyword>
<evidence type="ECO:0000313" key="9">
    <source>
        <dbReference type="Proteomes" id="UP000682892"/>
    </source>
</evidence>
<dbReference type="PROSITE" id="PS00028">
    <property type="entry name" value="ZINC_FINGER_C2H2_1"/>
    <property type="match status" value="4"/>
</dbReference>
<evidence type="ECO:0000256" key="5">
    <source>
        <dbReference type="PROSITE-ProRule" id="PRU00042"/>
    </source>
</evidence>
<evidence type="ECO:0000256" key="2">
    <source>
        <dbReference type="ARBA" id="ARBA00022737"/>
    </source>
</evidence>
<dbReference type="SMART" id="SM00355">
    <property type="entry name" value="ZnF_C2H2"/>
    <property type="match status" value="4"/>
</dbReference>
<accession>Q16JU7</accession>
<keyword evidence="2" id="KW-0677">Repeat</keyword>
<evidence type="ECO:0000313" key="8">
    <source>
        <dbReference type="EMBL" id="EAT34567.1"/>
    </source>
</evidence>
<reference evidence="8" key="1">
    <citation type="submission" date="2005-10" db="EMBL/GenBank/DDBJ databases">
        <authorList>
            <person name="Loftus B.J."/>
            <person name="Nene V.M."/>
            <person name="Hannick L.I."/>
            <person name="Bidwell S."/>
            <person name="Haas B."/>
            <person name="Amedeo P."/>
            <person name="Orvis J."/>
            <person name="Wortman J.R."/>
            <person name="White O.R."/>
            <person name="Salzberg S."/>
            <person name="Shumway M."/>
            <person name="Koo H."/>
            <person name="Zhao Y."/>
            <person name="Holmes M."/>
            <person name="Miller J."/>
            <person name="Schatz M."/>
            <person name="Pop M."/>
            <person name="Pai G."/>
            <person name="Utterback T."/>
            <person name="Rogers Y.-H."/>
            <person name="Kravitz S."/>
            <person name="Fraser C.M."/>
        </authorList>
    </citation>
    <scope>NUCLEOTIDE SEQUENCE</scope>
    <source>
        <strain evidence="8">Liverpool</strain>
    </source>
</reference>
<dbReference type="InterPro" id="IPR036236">
    <property type="entry name" value="Znf_C2H2_sf"/>
</dbReference>
<reference evidence="8" key="2">
    <citation type="journal article" date="2007" name="Science">
        <title>Genome sequence of Aedes aegypti, a major arbovirus vector.</title>
        <authorList>
            <person name="Nene V."/>
            <person name="Wortman J.R."/>
            <person name="Lawson D."/>
            <person name="Haas B."/>
            <person name="Kodira C."/>
            <person name="Tu Z.J."/>
            <person name="Loftus B."/>
            <person name="Xi Z."/>
            <person name="Megy K."/>
            <person name="Grabherr M."/>
            <person name="Ren Q."/>
            <person name="Zdobnov E.M."/>
            <person name="Lobo N.F."/>
            <person name="Campbell K.S."/>
            <person name="Brown S.E."/>
            <person name="Bonaldo M.F."/>
            <person name="Zhu J."/>
            <person name="Sinkins S.P."/>
            <person name="Hogenkamp D.G."/>
            <person name="Amedeo P."/>
            <person name="Arensburger P."/>
            <person name="Atkinson P.W."/>
            <person name="Bidwell S."/>
            <person name="Biedler J."/>
            <person name="Birney E."/>
            <person name="Bruggner R.V."/>
            <person name="Costas J."/>
            <person name="Coy M.R."/>
            <person name="Crabtree J."/>
            <person name="Crawford M."/>
            <person name="Debruyn B."/>
            <person name="Decaprio D."/>
            <person name="Eiglmeier K."/>
            <person name="Eisenstadt E."/>
            <person name="El-Dorry H."/>
            <person name="Gelbart W.M."/>
            <person name="Gomes S.L."/>
            <person name="Hammond M."/>
            <person name="Hannick L.I."/>
            <person name="Hogan J.R."/>
            <person name="Holmes M.H."/>
            <person name="Jaffe D."/>
            <person name="Johnston J.S."/>
            <person name="Kennedy R.C."/>
            <person name="Koo H."/>
            <person name="Kravitz S."/>
            <person name="Kriventseva E.V."/>
            <person name="Kulp D."/>
            <person name="Labutti K."/>
            <person name="Lee E."/>
            <person name="Li S."/>
            <person name="Lovin D.D."/>
            <person name="Mao C."/>
            <person name="Mauceli E."/>
            <person name="Menck C.F."/>
            <person name="Miller J.R."/>
            <person name="Montgomery P."/>
            <person name="Mori A."/>
            <person name="Nascimento A.L."/>
            <person name="Naveira H.F."/>
            <person name="Nusbaum C."/>
            <person name="O'leary S."/>
            <person name="Orvis J."/>
            <person name="Pertea M."/>
            <person name="Quesneville H."/>
            <person name="Reidenbach K.R."/>
            <person name="Rogers Y.H."/>
            <person name="Roth C.W."/>
            <person name="Schneider J.R."/>
            <person name="Schatz M."/>
            <person name="Shumway M."/>
            <person name="Stanke M."/>
            <person name="Stinson E.O."/>
            <person name="Tubio J.M."/>
            <person name="Vanzee J.P."/>
            <person name="Verjovski-Almeida S."/>
            <person name="Werner D."/>
            <person name="White O."/>
            <person name="Wyder S."/>
            <person name="Zeng Q."/>
            <person name="Zhao Q."/>
            <person name="Zhao Y."/>
            <person name="Hill C.A."/>
            <person name="Raikhel A.S."/>
            <person name="Soares M.B."/>
            <person name="Knudson D.L."/>
            <person name="Lee N.H."/>
            <person name="Galagan J."/>
            <person name="Salzberg S.L."/>
            <person name="Paulsen I.T."/>
            <person name="Dimopoulos G."/>
            <person name="Collins F.H."/>
            <person name="Birren B."/>
            <person name="Fraser-Liggett C.M."/>
            <person name="Severson D.W."/>
        </authorList>
    </citation>
    <scope>NUCLEOTIDE SEQUENCE [LARGE SCALE GENOMIC DNA]</scope>
    <source>
        <strain evidence="8">Liverpool</strain>
    </source>
</reference>
<feature type="region of interest" description="Disordered" evidence="6">
    <location>
        <begin position="33"/>
        <end position="64"/>
    </location>
</feature>
<dbReference type="AlphaFoldDB" id="Q16JU7"/>
<dbReference type="EMBL" id="CH477990">
    <property type="protein sequence ID" value="EAT34567.1"/>
    <property type="molecule type" value="Genomic_DNA"/>
</dbReference>
<dbReference type="OrthoDB" id="1405595at2759"/>
<dbReference type="Proteomes" id="UP000682892">
    <property type="component" value="Unassembled WGS sequence"/>
</dbReference>
<evidence type="ECO:0000256" key="3">
    <source>
        <dbReference type="ARBA" id="ARBA00022771"/>
    </source>
</evidence>
<evidence type="ECO:0000259" key="7">
    <source>
        <dbReference type="PROSITE" id="PS50157"/>
    </source>
</evidence>
<dbReference type="KEGG" id="aag:5577465"/>
<feature type="domain" description="C2H2-type" evidence="7">
    <location>
        <begin position="233"/>
        <end position="260"/>
    </location>
</feature>
<sequence>MDDDLIILDDELHLLANIGHHQQRQQQIYVANPGPSTRTRRAKIPPVQPQQQPQSVRDRGVKRTRNGAKVLPQKATIPTGAVPEAIIPDQYSSSVIVDGQDVYYIQEVDDESSEAVEEFPYLNPNAILSYVDDDGTDTDDALEVPEEQPLTDEQEYYNVEPLELSDIWNDLITANQEILILLELPDLKDHIVDARRIEEQIKDMACDYCNQIYPDIKTLDRHIKKIHFQTEQFECDSCDGKFRHFARFKDHLNGHTGQRVYQCDECNHQYAFRMGFLVHKILDHMKLNGVYVCPKCDLDCRNAQHYKLHIASHIEFGPSSTMAQQLPAAQQATPAVPMAAIRSTNGAVRKPPGYAKENERNKFLNVYESFSKNRNVEKSIPTATPRRKH</sequence>
<gene>
    <name evidence="8" type="ORF">AaeL_AAEL013210</name>
</gene>
<dbReference type="InterPro" id="IPR013087">
    <property type="entry name" value="Znf_C2H2_type"/>
</dbReference>
<evidence type="ECO:0000256" key="6">
    <source>
        <dbReference type="SAM" id="MobiDB-lite"/>
    </source>
</evidence>
<proteinExistence type="predicted"/>
<reference evidence="8" key="3">
    <citation type="submission" date="2012-09" db="EMBL/GenBank/DDBJ databases">
        <authorList>
            <consortium name="VectorBase"/>
        </authorList>
    </citation>
    <scope>NUCLEOTIDE SEQUENCE</scope>
    <source>
        <strain evidence="8">Liverpool</strain>
    </source>
</reference>
<name>Q16JU7_AEDAE</name>
<dbReference type="PROSITE" id="PS50157">
    <property type="entry name" value="ZINC_FINGER_C2H2_2"/>
    <property type="match status" value="1"/>
</dbReference>
<dbReference type="SUPFAM" id="SSF57667">
    <property type="entry name" value="beta-beta-alpha zinc fingers"/>
    <property type="match status" value="1"/>
</dbReference>
<evidence type="ECO:0000256" key="4">
    <source>
        <dbReference type="ARBA" id="ARBA00022833"/>
    </source>
</evidence>
<dbReference type="OMA" id="DMACDYC"/>
<dbReference type="PANTHER" id="PTHR24379">
    <property type="entry name" value="KRAB AND ZINC FINGER DOMAIN-CONTAINING"/>
    <property type="match status" value="1"/>
</dbReference>
<keyword evidence="4" id="KW-0862">Zinc</keyword>
<evidence type="ECO:0000256" key="1">
    <source>
        <dbReference type="ARBA" id="ARBA00022723"/>
    </source>
</evidence>
<dbReference type="PANTHER" id="PTHR24379:SF121">
    <property type="entry name" value="C2H2-TYPE DOMAIN-CONTAINING PROTEIN"/>
    <property type="match status" value="1"/>
</dbReference>